<keyword evidence="5 7" id="KW-0067">ATP-binding</keyword>
<comment type="caution">
    <text evidence="7">Lacks conserved residue(s) required for the propagation of feature annotation.</text>
</comment>
<feature type="binding site" evidence="7">
    <location>
        <position position="51"/>
    </location>
    <ligand>
        <name>L-glutamate</name>
        <dbReference type="ChEBI" id="CHEBI:29985"/>
    </ligand>
</feature>
<dbReference type="GO" id="GO:0004818">
    <property type="term" value="F:glutamate-tRNA ligase activity"/>
    <property type="evidence" value="ECO:0007669"/>
    <property type="project" value="TreeGrafter"/>
</dbReference>
<dbReference type="InterPro" id="IPR000924">
    <property type="entry name" value="Glu/Gln-tRNA-synth"/>
</dbReference>
<comment type="function">
    <text evidence="7">Catalyzes the tRNA-independent activation of glutamate in presence of ATP and the subsequent transfer of glutamate onto a tRNA(Asp). Glutamate is transferred on the 2-amino-5-(4,5-dihydroxy-2-cyclopenten-1-yl) moiety of the queuosine in the wobble position of the QUC anticodon.</text>
</comment>
<dbReference type="EMBL" id="CP066167">
    <property type="protein sequence ID" value="QQD18776.1"/>
    <property type="molecule type" value="Genomic_DNA"/>
</dbReference>
<dbReference type="GO" id="GO:0008270">
    <property type="term" value="F:zinc ion binding"/>
    <property type="evidence" value="ECO:0007669"/>
    <property type="project" value="InterPro"/>
</dbReference>
<dbReference type="GO" id="GO:0006400">
    <property type="term" value="P:tRNA modification"/>
    <property type="evidence" value="ECO:0007669"/>
    <property type="project" value="InterPro"/>
</dbReference>
<evidence type="ECO:0000259" key="9">
    <source>
        <dbReference type="Pfam" id="PF00749"/>
    </source>
</evidence>
<dbReference type="HAMAP" id="MF_01428">
    <property type="entry name" value="Glu_Q_tRNA_synth"/>
    <property type="match status" value="1"/>
</dbReference>
<keyword evidence="4" id="KW-0862">Zinc</keyword>
<dbReference type="PRINTS" id="PR00987">
    <property type="entry name" value="TRNASYNTHGLU"/>
</dbReference>
<dbReference type="SUPFAM" id="SSF52374">
    <property type="entry name" value="Nucleotidylyl transferase"/>
    <property type="match status" value="1"/>
</dbReference>
<evidence type="ECO:0000256" key="5">
    <source>
        <dbReference type="ARBA" id="ARBA00022840"/>
    </source>
</evidence>
<dbReference type="Gene3D" id="3.40.50.620">
    <property type="entry name" value="HUPs"/>
    <property type="match status" value="1"/>
</dbReference>
<keyword evidence="11" id="KW-1185">Reference proteome</keyword>
<evidence type="ECO:0000256" key="4">
    <source>
        <dbReference type="ARBA" id="ARBA00022833"/>
    </source>
</evidence>
<feature type="short sequence motif" description="'HIGH' region" evidence="7">
    <location>
        <begin position="18"/>
        <end position="28"/>
    </location>
</feature>
<keyword evidence="1 7" id="KW-0436">Ligase</keyword>
<evidence type="ECO:0000313" key="10">
    <source>
        <dbReference type="EMBL" id="QQD18776.1"/>
    </source>
</evidence>
<dbReference type="InterPro" id="IPR020058">
    <property type="entry name" value="Glu/Gln-tRNA-synth_Ib_cat-dom"/>
</dbReference>
<sequence length="293" mass="32882">MSKAQRHQNSTYIGRFAPSPTGPLHLGSLVSAVASYLDARSQQGQWLLRIEDLDPPREQPGAAEAIIRSLKAHHLHWDGEIVWQSQRHHLYQQALDTLLAQGDAFRCSCSRAQLRANGGIHSGQCVTELVPDDAAIRLRVNHHVELFDDRLLGPQQQNLAEEGDFVLRRRDGLYAYQLAVVIDDADQHITDIVRGSDLLDSTGRQRFLQQCLGLPEQRYLHIPVLTGADGCKLSKQSFAPAIDNLQPEANLRQALRYLRQPAPPADLPLDALLAWSCRHWQLENLPRTLSMPC</sequence>
<comment type="similarity">
    <text evidence="7">Belongs to the class-I aminoacyl-tRNA synthetase family. GluQ subfamily.</text>
</comment>
<feature type="domain" description="Glutamyl/glutaminyl-tRNA synthetase class Ib catalytic" evidence="9">
    <location>
        <begin position="15"/>
        <end position="117"/>
    </location>
</feature>
<evidence type="ECO:0000256" key="6">
    <source>
        <dbReference type="ARBA" id="ARBA00023146"/>
    </source>
</evidence>
<protein>
    <recommendedName>
        <fullName evidence="7">Glutamyl-Q tRNA(Asp) synthetase</fullName>
        <shortName evidence="7">Glu-Q-RSs</shortName>
        <ecNumber evidence="7">6.1.1.-</ecNumber>
    </recommendedName>
</protein>
<dbReference type="InterPro" id="IPR022380">
    <property type="entry name" value="Glu-Q_tRNA(Asp)_Synthase"/>
</dbReference>
<dbReference type="InterPro" id="IPR049940">
    <property type="entry name" value="GluQ/Sye"/>
</dbReference>
<proteinExistence type="inferred from homology"/>
<dbReference type="PANTHER" id="PTHR43311">
    <property type="entry name" value="GLUTAMATE--TRNA LIGASE"/>
    <property type="match status" value="1"/>
</dbReference>
<dbReference type="GO" id="GO:0005829">
    <property type="term" value="C:cytosol"/>
    <property type="evidence" value="ECO:0007669"/>
    <property type="project" value="TreeGrafter"/>
</dbReference>
<feature type="binding site" evidence="7">
    <location>
        <position position="235"/>
    </location>
    <ligand>
        <name>ATP</name>
        <dbReference type="ChEBI" id="CHEBI:30616"/>
    </ligand>
</feature>
<dbReference type="GO" id="GO:0005524">
    <property type="term" value="F:ATP binding"/>
    <property type="evidence" value="ECO:0007669"/>
    <property type="project" value="UniProtKB-KW"/>
</dbReference>
<feature type="domain" description="Glutamyl/glutaminyl-tRNA synthetase class Ib catalytic" evidence="9">
    <location>
        <begin position="133"/>
        <end position="253"/>
    </location>
</feature>
<evidence type="ECO:0000256" key="7">
    <source>
        <dbReference type="HAMAP-Rule" id="MF_01428"/>
    </source>
</evidence>
<dbReference type="Proteomes" id="UP000596063">
    <property type="component" value="Chromosome"/>
</dbReference>
<keyword evidence="2" id="KW-0479">Metal-binding</keyword>
<dbReference type="AlphaFoldDB" id="A0A7T4R1L7"/>
<feature type="binding site" evidence="7">
    <location>
        <position position="194"/>
    </location>
    <ligand>
        <name>L-glutamate</name>
        <dbReference type="ChEBI" id="CHEBI:29985"/>
    </ligand>
</feature>
<keyword evidence="6 7" id="KW-0030">Aminoacyl-tRNA synthetase</keyword>
<dbReference type="RefSeq" id="WP_198570265.1">
    <property type="nucleotide sequence ID" value="NZ_CP066167.1"/>
</dbReference>
<feature type="binding site" evidence="7">
    <location>
        <position position="176"/>
    </location>
    <ligand>
        <name>L-glutamate</name>
        <dbReference type="ChEBI" id="CHEBI:29985"/>
    </ligand>
</feature>
<name>A0A7T4R1L7_9GAMM</name>
<dbReference type="InterPro" id="IPR014729">
    <property type="entry name" value="Rossmann-like_a/b/a_fold"/>
</dbReference>
<evidence type="ECO:0000256" key="1">
    <source>
        <dbReference type="ARBA" id="ARBA00022598"/>
    </source>
</evidence>
<dbReference type="EC" id="6.1.1.-" evidence="7"/>
<keyword evidence="3 7" id="KW-0547">Nucleotide-binding</keyword>
<organism evidence="10 11">
    <name type="scientific">Spongiibacter nanhainus</name>
    <dbReference type="NCBI Taxonomy" id="2794344"/>
    <lineage>
        <taxon>Bacteria</taxon>
        <taxon>Pseudomonadati</taxon>
        <taxon>Pseudomonadota</taxon>
        <taxon>Gammaproteobacteria</taxon>
        <taxon>Cellvibrionales</taxon>
        <taxon>Spongiibacteraceae</taxon>
        <taxon>Spongiibacter</taxon>
    </lineage>
</organism>
<dbReference type="Pfam" id="PF00749">
    <property type="entry name" value="tRNA-synt_1c"/>
    <property type="match status" value="2"/>
</dbReference>
<gene>
    <name evidence="10" type="primary">gluQRS</name>
    <name evidence="7" type="synonym">gluQ</name>
    <name evidence="10" type="ORF">I6N98_02595</name>
</gene>
<keyword evidence="8" id="KW-0648">Protein biosynthesis</keyword>
<dbReference type="FunFam" id="3.40.50.620:FF:000093">
    <property type="entry name" value="Glutamyl-Q tRNA(Asp) synthetase"/>
    <property type="match status" value="1"/>
</dbReference>
<evidence type="ECO:0000256" key="3">
    <source>
        <dbReference type="ARBA" id="ARBA00022741"/>
    </source>
</evidence>
<dbReference type="NCBIfam" id="NF004314">
    <property type="entry name" value="PRK05710.1-3"/>
    <property type="match status" value="1"/>
</dbReference>
<evidence type="ECO:0000256" key="2">
    <source>
        <dbReference type="ARBA" id="ARBA00022723"/>
    </source>
</evidence>
<accession>A0A7T4R1L7</accession>
<reference evidence="10 11" key="1">
    <citation type="submission" date="2020-12" db="EMBL/GenBank/DDBJ databases">
        <authorList>
            <person name="Shan Y."/>
        </authorList>
    </citation>
    <scope>NUCLEOTIDE SEQUENCE [LARGE SCALE GENOMIC DNA]</scope>
    <source>
        <strain evidence="11">csc3.9</strain>
    </source>
</reference>
<dbReference type="KEGG" id="snan:I6N98_02595"/>
<evidence type="ECO:0000256" key="8">
    <source>
        <dbReference type="RuleBase" id="RU363037"/>
    </source>
</evidence>
<dbReference type="GO" id="GO:0006424">
    <property type="term" value="P:glutamyl-tRNA aminoacylation"/>
    <property type="evidence" value="ECO:0007669"/>
    <property type="project" value="InterPro"/>
</dbReference>
<feature type="short sequence motif" description="'KMSKS' region" evidence="7">
    <location>
        <begin position="232"/>
        <end position="236"/>
    </location>
</feature>
<evidence type="ECO:0000313" key="11">
    <source>
        <dbReference type="Proteomes" id="UP000596063"/>
    </source>
</evidence>
<feature type="binding site" evidence="7">
    <location>
        <begin position="15"/>
        <end position="19"/>
    </location>
    <ligand>
        <name>L-glutamate</name>
        <dbReference type="ChEBI" id="CHEBI:29985"/>
    </ligand>
</feature>
<dbReference type="PANTHER" id="PTHR43311:SF1">
    <property type="entry name" value="GLUTAMYL-Q TRNA(ASP) SYNTHETASE"/>
    <property type="match status" value="1"/>
</dbReference>
<dbReference type="NCBIfam" id="TIGR03838">
    <property type="entry name" value="queuosine_YadB"/>
    <property type="match status" value="1"/>
</dbReference>